<dbReference type="SMART" id="SM00448">
    <property type="entry name" value="REC"/>
    <property type="match status" value="1"/>
</dbReference>
<dbReference type="CDD" id="cd17536">
    <property type="entry name" value="REC_YesN-like"/>
    <property type="match status" value="1"/>
</dbReference>
<feature type="domain" description="HTH araC/xylS-type" evidence="5">
    <location>
        <begin position="436"/>
        <end position="534"/>
    </location>
</feature>
<evidence type="ECO:0000256" key="4">
    <source>
        <dbReference type="PROSITE-ProRule" id="PRU00169"/>
    </source>
</evidence>
<dbReference type="Gene3D" id="3.40.50.2300">
    <property type="match status" value="1"/>
</dbReference>
<dbReference type="SMART" id="SM00342">
    <property type="entry name" value="HTH_ARAC"/>
    <property type="match status" value="1"/>
</dbReference>
<dbReference type="PROSITE" id="PS00041">
    <property type="entry name" value="HTH_ARAC_FAMILY_1"/>
    <property type="match status" value="1"/>
</dbReference>
<dbReference type="Pfam" id="PF12833">
    <property type="entry name" value="HTH_18"/>
    <property type="match status" value="1"/>
</dbReference>
<evidence type="ECO:0000313" key="7">
    <source>
        <dbReference type="EMBL" id="MEK8129816.1"/>
    </source>
</evidence>
<dbReference type="EMBL" id="JBBPCC010000011">
    <property type="protein sequence ID" value="MEK8129816.1"/>
    <property type="molecule type" value="Genomic_DNA"/>
</dbReference>
<keyword evidence="3" id="KW-0804">Transcription</keyword>
<evidence type="ECO:0000259" key="6">
    <source>
        <dbReference type="PROSITE" id="PS50110"/>
    </source>
</evidence>
<dbReference type="SUPFAM" id="SSF46689">
    <property type="entry name" value="Homeodomain-like"/>
    <property type="match status" value="2"/>
</dbReference>
<dbReference type="PROSITE" id="PS01124">
    <property type="entry name" value="HTH_ARAC_FAMILY_2"/>
    <property type="match status" value="1"/>
</dbReference>
<evidence type="ECO:0000256" key="3">
    <source>
        <dbReference type="ARBA" id="ARBA00023163"/>
    </source>
</evidence>
<proteinExistence type="predicted"/>
<sequence>MYKVMLVDDDYPVLELLSGVIDWHKHGMRLIGVHENGASALEASEQEMPDILITDIGMPKLNGLELIKALKDRKPNIRAAVLSCHNEFHYAQQAVKLHVQDYLLKDTFDPSDLEKLLIQFKASLEHEQKLDMEQTKLLSLVDRSKEMMKEKFIRHTIHEPIWDRVKWETEARAFDLVFEGAACLPVMGFITDYKGAVKRFGTEETLSFAITNIIMEVQAKTGLRTVHANYGTRTSFMLHLFTPSLKVSPYEQATRLMSAIQQEIRRTLKISMSWLIGGICSSPEELRSGLRGLLDSKAQCFYMEESAIARQAASAAGKGDIFALYDQASEQLRELIVDKKETELKQAVQWWMGYIREQICPPEIAKDWVLKLLLDLKLKLQSLQYFRSHYSMDVLHKDILEIGTLFELERWLNDCFRSIMSLTGEIADQSKCKSVLDALQYVAVNLDKRISLEEMAEQLYLNPSYFSRLFKRETGETFIEYVTRMKMERAKELLDLTQEPMCVICECLGYDSQSYFIKIFKAYNGATPVEYRKKKSMLQA</sequence>
<dbReference type="PANTHER" id="PTHR43280:SF2">
    <property type="entry name" value="HTH-TYPE TRANSCRIPTIONAL REGULATOR EXSA"/>
    <property type="match status" value="1"/>
</dbReference>
<keyword evidence="1" id="KW-0805">Transcription regulation</keyword>
<dbReference type="InterPro" id="IPR011006">
    <property type="entry name" value="CheY-like_superfamily"/>
</dbReference>
<evidence type="ECO:0000313" key="8">
    <source>
        <dbReference type="Proteomes" id="UP001469365"/>
    </source>
</evidence>
<protein>
    <submittedName>
        <fullName evidence="7">Response regulator</fullName>
    </submittedName>
</protein>
<dbReference type="PANTHER" id="PTHR43280">
    <property type="entry name" value="ARAC-FAMILY TRANSCRIPTIONAL REGULATOR"/>
    <property type="match status" value="1"/>
</dbReference>
<dbReference type="InterPro" id="IPR009057">
    <property type="entry name" value="Homeodomain-like_sf"/>
</dbReference>
<dbReference type="PROSITE" id="PS50110">
    <property type="entry name" value="RESPONSE_REGULATORY"/>
    <property type="match status" value="1"/>
</dbReference>
<keyword evidence="2" id="KW-0238">DNA-binding</keyword>
<keyword evidence="8" id="KW-1185">Reference proteome</keyword>
<feature type="domain" description="Response regulatory" evidence="6">
    <location>
        <begin position="3"/>
        <end position="120"/>
    </location>
</feature>
<dbReference type="InterPro" id="IPR018060">
    <property type="entry name" value="HTH_AraC"/>
</dbReference>
<dbReference type="Pfam" id="PF00072">
    <property type="entry name" value="Response_reg"/>
    <property type="match status" value="1"/>
</dbReference>
<accession>A0ABU9DLS8</accession>
<keyword evidence="4" id="KW-0597">Phosphoprotein</keyword>
<dbReference type="Proteomes" id="UP001469365">
    <property type="component" value="Unassembled WGS sequence"/>
</dbReference>
<evidence type="ECO:0000259" key="5">
    <source>
        <dbReference type="PROSITE" id="PS01124"/>
    </source>
</evidence>
<dbReference type="RefSeq" id="WP_341416925.1">
    <property type="nucleotide sequence ID" value="NZ_JBBPCC010000011.1"/>
</dbReference>
<gene>
    <name evidence="7" type="ORF">WMW72_18085</name>
</gene>
<name>A0ABU9DLS8_9BACL</name>
<dbReference type="InterPro" id="IPR018062">
    <property type="entry name" value="HTH_AraC-typ_CS"/>
</dbReference>
<organism evidence="7 8">
    <name type="scientific">Paenibacillus filicis</name>
    <dbReference type="NCBI Taxonomy" id="669464"/>
    <lineage>
        <taxon>Bacteria</taxon>
        <taxon>Bacillati</taxon>
        <taxon>Bacillota</taxon>
        <taxon>Bacilli</taxon>
        <taxon>Bacillales</taxon>
        <taxon>Paenibacillaceae</taxon>
        <taxon>Paenibacillus</taxon>
    </lineage>
</organism>
<comment type="caution">
    <text evidence="7">The sequence shown here is derived from an EMBL/GenBank/DDBJ whole genome shotgun (WGS) entry which is preliminary data.</text>
</comment>
<evidence type="ECO:0000256" key="2">
    <source>
        <dbReference type="ARBA" id="ARBA00023125"/>
    </source>
</evidence>
<dbReference type="InterPro" id="IPR001789">
    <property type="entry name" value="Sig_transdc_resp-reg_receiver"/>
</dbReference>
<dbReference type="SUPFAM" id="SSF52172">
    <property type="entry name" value="CheY-like"/>
    <property type="match status" value="1"/>
</dbReference>
<feature type="modified residue" description="4-aspartylphosphate" evidence="4">
    <location>
        <position position="55"/>
    </location>
</feature>
<dbReference type="Gene3D" id="1.10.10.60">
    <property type="entry name" value="Homeodomain-like"/>
    <property type="match status" value="2"/>
</dbReference>
<reference evidence="7 8" key="1">
    <citation type="submission" date="2024-04" db="EMBL/GenBank/DDBJ databases">
        <title>draft genome sequnece of Paenibacillus filicis.</title>
        <authorList>
            <person name="Kim D.-U."/>
        </authorList>
    </citation>
    <scope>NUCLEOTIDE SEQUENCE [LARGE SCALE GENOMIC DNA]</scope>
    <source>
        <strain evidence="7 8">KACC14197</strain>
    </source>
</reference>
<evidence type="ECO:0000256" key="1">
    <source>
        <dbReference type="ARBA" id="ARBA00023015"/>
    </source>
</evidence>